<dbReference type="Pfam" id="PF02770">
    <property type="entry name" value="Acyl-CoA_dh_M"/>
    <property type="match status" value="1"/>
</dbReference>
<dbReference type="PANTHER" id="PTHR43292:SF3">
    <property type="entry name" value="ACYL-COA DEHYDROGENASE FADE29"/>
    <property type="match status" value="1"/>
</dbReference>
<dbReference type="Pfam" id="PF00441">
    <property type="entry name" value="Acyl-CoA_dh_1"/>
    <property type="match status" value="1"/>
</dbReference>
<dbReference type="InterPro" id="IPR006091">
    <property type="entry name" value="Acyl-CoA_Oxase/DH_mid-dom"/>
</dbReference>
<evidence type="ECO:0000256" key="2">
    <source>
        <dbReference type="ARBA" id="ARBA00009347"/>
    </source>
</evidence>
<dbReference type="InterPro" id="IPR052161">
    <property type="entry name" value="Mycobact_Acyl-CoA_DH"/>
</dbReference>
<dbReference type="GO" id="GO:0016627">
    <property type="term" value="F:oxidoreductase activity, acting on the CH-CH group of donors"/>
    <property type="evidence" value="ECO:0007669"/>
    <property type="project" value="InterPro"/>
</dbReference>
<dbReference type="InterPro" id="IPR009075">
    <property type="entry name" value="AcylCo_DH/oxidase_C"/>
</dbReference>
<gene>
    <name evidence="9" type="ORF">UFOPK3605_00076</name>
    <name evidence="10" type="ORF">UFOPK3897_00080</name>
    <name evidence="11" type="ORF">UFOPK4121_00079</name>
</gene>
<dbReference type="GO" id="GO:0050660">
    <property type="term" value="F:flavin adenine dinucleotide binding"/>
    <property type="evidence" value="ECO:0007669"/>
    <property type="project" value="InterPro"/>
</dbReference>
<protein>
    <submittedName>
        <fullName evidence="9">Unannotated protein</fullName>
    </submittedName>
</protein>
<reference evidence="9" key="1">
    <citation type="submission" date="2020-05" db="EMBL/GenBank/DDBJ databases">
        <authorList>
            <person name="Chiriac C."/>
            <person name="Salcher M."/>
            <person name="Ghai R."/>
            <person name="Kavagutti S V."/>
        </authorList>
    </citation>
    <scope>NUCLEOTIDE SEQUENCE</scope>
</reference>
<dbReference type="SUPFAM" id="SSF56645">
    <property type="entry name" value="Acyl-CoA dehydrogenase NM domain-like"/>
    <property type="match status" value="1"/>
</dbReference>
<proteinExistence type="inferred from homology"/>
<dbReference type="InterPro" id="IPR013786">
    <property type="entry name" value="AcylCoA_DH/ox_N"/>
</dbReference>
<keyword evidence="4" id="KW-0274">FAD</keyword>
<feature type="domain" description="Acyl-CoA dehydrogenase/oxidase N-terminal" evidence="8">
    <location>
        <begin position="6"/>
        <end position="119"/>
    </location>
</feature>
<keyword evidence="3" id="KW-0285">Flavoprotein</keyword>
<evidence type="ECO:0000256" key="1">
    <source>
        <dbReference type="ARBA" id="ARBA00001974"/>
    </source>
</evidence>
<keyword evidence="5" id="KW-0560">Oxidoreductase</keyword>
<evidence type="ECO:0000256" key="5">
    <source>
        <dbReference type="ARBA" id="ARBA00023002"/>
    </source>
</evidence>
<dbReference type="AlphaFoldDB" id="A0A6J7FIW2"/>
<feature type="domain" description="Acyl-CoA oxidase/dehydrogenase middle" evidence="7">
    <location>
        <begin position="123"/>
        <end position="216"/>
    </location>
</feature>
<feature type="domain" description="Acyl-CoA dehydrogenase/oxidase C-terminal" evidence="6">
    <location>
        <begin position="228"/>
        <end position="380"/>
    </location>
</feature>
<evidence type="ECO:0000313" key="10">
    <source>
        <dbReference type="EMBL" id="CAB4968295.1"/>
    </source>
</evidence>
<dbReference type="FunFam" id="2.40.110.10:FF:000002">
    <property type="entry name" value="Acyl-CoA dehydrogenase fadE12"/>
    <property type="match status" value="1"/>
</dbReference>
<evidence type="ECO:0000259" key="6">
    <source>
        <dbReference type="Pfam" id="PF00441"/>
    </source>
</evidence>
<comment type="cofactor">
    <cofactor evidence="1">
        <name>FAD</name>
        <dbReference type="ChEBI" id="CHEBI:57692"/>
    </cofactor>
</comment>
<organism evidence="9">
    <name type="scientific">freshwater metagenome</name>
    <dbReference type="NCBI Taxonomy" id="449393"/>
    <lineage>
        <taxon>unclassified sequences</taxon>
        <taxon>metagenomes</taxon>
        <taxon>ecological metagenomes</taxon>
    </lineage>
</organism>
<dbReference type="PANTHER" id="PTHR43292">
    <property type="entry name" value="ACYL-COA DEHYDROGENASE"/>
    <property type="match status" value="1"/>
</dbReference>
<evidence type="ECO:0000259" key="7">
    <source>
        <dbReference type="Pfam" id="PF02770"/>
    </source>
</evidence>
<dbReference type="Gene3D" id="1.10.540.10">
    <property type="entry name" value="Acyl-CoA dehydrogenase/oxidase, N-terminal domain"/>
    <property type="match status" value="1"/>
</dbReference>
<dbReference type="InterPro" id="IPR036250">
    <property type="entry name" value="AcylCo_DH-like_C"/>
</dbReference>
<dbReference type="InterPro" id="IPR037069">
    <property type="entry name" value="AcylCoA_DH/ox_N_sf"/>
</dbReference>
<evidence type="ECO:0000256" key="4">
    <source>
        <dbReference type="ARBA" id="ARBA00022827"/>
    </source>
</evidence>
<evidence type="ECO:0000259" key="8">
    <source>
        <dbReference type="Pfam" id="PF02771"/>
    </source>
</evidence>
<accession>A0A6J7FIW2</accession>
<dbReference type="Pfam" id="PF02771">
    <property type="entry name" value="Acyl-CoA_dh_N"/>
    <property type="match status" value="1"/>
</dbReference>
<dbReference type="InterPro" id="IPR009100">
    <property type="entry name" value="AcylCoA_DH/oxidase_NM_dom_sf"/>
</dbReference>
<dbReference type="SUPFAM" id="SSF47203">
    <property type="entry name" value="Acyl-CoA dehydrogenase C-terminal domain-like"/>
    <property type="match status" value="1"/>
</dbReference>
<evidence type="ECO:0000313" key="9">
    <source>
        <dbReference type="EMBL" id="CAB4893868.1"/>
    </source>
</evidence>
<comment type="similarity">
    <text evidence="2">Belongs to the acyl-CoA dehydrogenase family.</text>
</comment>
<dbReference type="EMBL" id="CAFBMM010000001">
    <property type="protein sequence ID" value="CAB4893868.1"/>
    <property type="molecule type" value="Genomic_DNA"/>
</dbReference>
<dbReference type="EMBL" id="CAFBOF010000001">
    <property type="protein sequence ID" value="CAB4968295.1"/>
    <property type="molecule type" value="Genomic_DNA"/>
</dbReference>
<evidence type="ECO:0000313" key="11">
    <source>
        <dbReference type="EMBL" id="CAB5011577.1"/>
    </source>
</evidence>
<evidence type="ECO:0000256" key="3">
    <source>
        <dbReference type="ARBA" id="ARBA00022630"/>
    </source>
</evidence>
<dbReference type="Gene3D" id="1.20.140.10">
    <property type="entry name" value="Butyryl-CoA Dehydrogenase, subunit A, domain 3"/>
    <property type="match status" value="1"/>
</dbReference>
<dbReference type="Gene3D" id="2.40.110.10">
    <property type="entry name" value="Butyryl-CoA Dehydrogenase, subunit A, domain 2"/>
    <property type="match status" value="1"/>
</dbReference>
<sequence>MYIGLTEEQQKLQLEVREYYRQLLTPEVRASLANGGGVGPAMRKVVRQMGSDGWLGVGWPKEWGGRGFTAVEQFIWFDESMRAGAPVPMLTINTVGPTIMNFGSEEQKKFFVPKILAGEIHFCIGYSEPGAGTDLAALRTKAERDGDEYIINGQKMWTSLASDADYIWLAARTDPEVKKNKGISLFVLPMDTTGIKVLPIQVMGETDINQTFFEDVRIPASYRVGEENEGWKLITTQLNHERVTLCSSGMVERALNDTRSWAQETRLADGTRVIDQEWVQISLARVHSRLEFLRLINWKIAWASTQGALSPADASATKVYGTEFYLEAFRSLMEIIGQHSYLKNDAPGSVLQARLEHSYRGLIILTFGGGTNEIQRDLIAVFGLNMPLAPR</sequence>
<dbReference type="EMBL" id="CAFBPQ010000001">
    <property type="protein sequence ID" value="CAB5011577.1"/>
    <property type="molecule type" value="Genomic_DNA"/>
</dbReference>
<dbReference type="InterPro" id="IPR046373">
    <property type="entry name" value="Acyl-CoA_Oxase/DH_mid-dom_sf"/>
</dbReference>
<name>A0A6J7FIW2_9ZZZZ</name>
<dbReference type="GO" id="GO:0005886">
    <property type="term" value="C:plasma membrane"/>
    <property type="evidence" value="ECO:0007669"/>
    <property type="project" value="TreeGrafter"/>
</dbReference>